<evidence type="ECO:0000256" key="4">
    <source>
        <dbReference type="SAM" id="SignalP"/>
    </source>
</evidence>
<evidence type="ECO:0000256" key="3">
    <source>
        <dbReference type="SAM" id="Phobius"/>
    </source>
</evidence>
<feature type="coiled-coil region" evidence="1">
    <location>
        <begin position="112"/>
        <end position="184"/>
    </location>
</feature>
<accession>A0A813G4G7</accession>
<feature type="signal peptide" evidence="4">
    <location>
        <begin position="1"/>
        <end position="17"/>
    </location>
</feature>
<feature type="compositionally biased region" description="Basic and acidic residues" evidence="2">
    <location>
        <begin position="475"/>
        <end position="532"/>
    </location>
</feature>
<evidence type="ECO:0000313" key="5">
    <source>
        <dbReference type="EMBL" id="CAE8619559.1"/>
    </source>
</evidence>
<dbReference type="AlphaFoldDB" id="A0A813G4G7"/>
<feature type="transmembrane region" description="Helical" evidence="3">
    <location>
        <begin position="561"/>
        <end position="581"/>
    </location>
</feature>
<sequence length="596" mass="65753">MWQRLALAAAALGLVAAVAAVAAVVVPLGLEAAAPLAVLQFPWPSQAEPSLAERVQVTFHAAQHAEAQAFNRSARAQEQLIDHISELKAQANSSSMAKDIENREEAAVRERRSKLEDSIQNHLQQLNQIVQAQEAMRDSAAAKLQVMYVDRKAKKSAEELTRAEARAKKEQQLAQEKAAKLKDASDAAWAKWQEVVHEQAAEINKVMDDQAWKVTLEKRKDETRQIAVKTKAQEVAKEMEEKVAEAEKKRKEDEEAIGAQSRQPQPKPATGGAPAKEVAAPEQKQAVLPPALELLETEEERGGDGEKGGGEEGEEVGANHSADTATEKRKEEREALKISATKLARSIEDEAAELANLEEEKVRSMRQSYEALRNETEAEMRDVTEAASQAARHAKYSAQSTAALARWAGHENGTDGTQESEAQLRVVERQRKELEELTEDSLRRAGRTLAQAEAQIKLAALKKYAELRRRVPELEKRAREAAKDSERRAKKLKTEEDKQAKKAAKKLEKEAEKSAKEQKREAEKKAEAHEQPEAAQKNPSEFLAAGGKLLQGSSIFQFSLLLPYLGLCLCLALAGHAAQLFRSGRRTIRELPPALG</sequence>
<reference evidence="5" key="1">
    <citation type="submission" date="2021-02" db="EMBL/GenBank/DDBJ databases">
        <authorList>
            <person name="Dougan E. K."/>
            <person name="Rhodes N."/>
            <person name="Thang M."/>
            <person name="Chan C."/>
        </authorList>
    </citation>
    <scope>NUCLEOTIDE SEQUENCE</scope>
</reference>
<dbReference type="Proteomes" id="UP000654075">
    <property type="component" value="Unassembled WGS sequence"/>
</dbReference>
<feature type="chain" id="PRO_5032852920" evidence="4">
    <location>
        <begin position="18"/>
        <end position="596"/>
    </location>
</feature>
<feature type="compositionally biased region" description="Basic and acidic residues" evidence="2">
    <location>
        <begin position="325"/>
        <end position="334"/>
    </location>
</feature>
<proteinExistence type="predicted"/>
<feature type="compositionally biased region" description="Basic and acidic residues" evidence="2">
    <location>
        <begin position="300"/>
        <end position="310"/>
    </location>
</feature>
<organism evidence="5 6">
    <name type="scientific">Polarella glacialis</name>
    <name type="common">Dinoflagellate</name>
    <dbReference type="NCBI Taxonomy" id="89957"/>
    <lineage>
        <taxon>Eukaryota</taxon>
        <taxon>Sar</taxon>
        <taxon>Alveolata</taxon>
        <taxon>Dinophyceae</taxon>
        <taxon>Suessiales</taxon>
        <taxon>Suessiaceae</taxon>
        <taxon>Polarella</taxon>
    </lineage>
</organism>
<name>A0A813G4G7_POLGL</name>
<evidence type="ECO:0000256" key="1">
    <source>
        <dbReference type="SAM" id="Coils"/>
    </source>
</evidence>
<feature type="region of interest" description="Disordered" evidence="2">
    <location>
        <begin position="239"/>
        <end position="334"/>
    </location>
</feature>
<keyword evidence="6" id="KW-1185">Reference proteome</keyword>
<dbReference type="EMBL" id="CAJNNV010027173">
    <property type="protein sequence ID" value="CAE8619559.1"/>
    <property type="molecule type" value="Genomic_DNA"/>
</dbReference>
<keyword evidence="3" id="KW-1133">Transmembrane helix</keyword>
<gene>
    <name evidence="5" type="ORF">PGLA1383_LOCUS37146</name>
</gene>
<comment type="caution">
    <text evidence="5">The sequence shown here is derived from an EMBL/GenBank/DDBJ whole genome shotgun (WGS) entry which is preliminary data.</text>
</comment>
<keyword evidence="3" id="KW-0812">Transmembrane</keyword>
<keyword evidence="1" id="KW-0175">Coiled coil</keyword>
<feature type="compositionally biased region" description="Basic and acidic residues" evidence="2">
    <location>
        <begin position="239"/>
        <end position="253"/>
    </location>
</feature>
<feature type="coiled-coil region" evidence="1">
    <location>
        <begin position="340"/>
        <end position="386"/>
    </location>
</feature>
<protein>
    <submittedName>
        <fullName evidence="5">Uncharacterized protein</fullName>
    </submittedName>
</protein>
<keyword evidence="4" id="KW-0732">Signal</keyword>
<keyword evidence="3" id="KW-0472">Membrane</keyword>
<evidence type="ECO:0000256" key="2">
    <source>
        <dbReference type="SAM" id="MobiDB-lite"/>
    </source>
</evidence>
<evidence type="ECO:0000313" key="6">
    <source>
        <dbReference type="Proteomes" id="UP000654075"/>
    </source>
</evidence>
<feature type="region of interest" description="Disordered" evidence="2">
    <location>
        <begin position="475"/>
        <end position="538"/>
    </location>
</feature>